<dbReference type="RefSeq" id="WP_157524157.1">
    <property type="nucleotide sequence ID" value="NZ_CP066775.1"/>
</dbReference>
<proteinExistence type="predicted"/>
<dbReference type="Pfam" id="PF20221">
    <property type="entry name" value="DUF6580"/>
    <property type="match status" value="1"/>
</dbReference>
<dbReference type="InterPro" id="IPR046487">
    <property type="entry name" value="DUF6580"/>
</dbReference>
<evidence type="ECO:0000313" key="2">
    <source>
        <dbReference type="Proteomes" id="UP000429232"/>
    </source>
</evidence>
<protein>
    <submittedName>
        <fullName evidence="1">Uncharacterized protein</fullName>
    </submittedName>
</protein>
<reference evidence="1 2" key="1">
    <citation type="submission" date="2020-12" db="EMBL/GenBank/DDBJ databases">
        <title>HMF7856_wgs.fasta genome submission.</title>
        <authorList>
            <person name="Kang H."/>
            <person name="Kim H."/>
            <person name="Joh K."/>
        </authorList>
    </citation>
    <scope>NUCLEOTIDE SEQUENCE [LARGE SCALE GENOMIC DNA]</scope>
    <source>
        <strain evidence="1 2">HMF7856</strain>
    </source>
</reference>
<keyword evidence="2" id="KW-1185">Reference proteome</keyword>
<dbReference type="AlphaFoldDB" id="A0A6I4HXJ2"/>
<sequence length="193" mass="21917">MSSQQKIQVRNLVLILMIVAAAAMRLVSFKYQQLSNFTPVGAIAIFGGTYFTDKWKAYLVPLITLFVSDIIINYLYFHKLILWTSYAPFVYGSFLAMVFFGTLIKKVNVVNVILASVGGVLIHWLLTDIHPWLNGPEYSKGIMGYFHSLWNAIPFEKNMLLGDLIYGTILFGAFELAKSKYIFLRTKRDLALA</sequence>
<gene>
    <name evidence="1" type="ORF">GO620_008315</name>
</gene>
<evidence type="ECO:0000313" key="1">
    <source>
        <dbReference type="EMBL" id="QQL51432.1"/>
    </source>
</evidence>
<name>A0A6I4HXJ2_9SPHI</name>
<accession>A0A6I4HXJ2</accession>
<dbReference type="Proteomes" id="UP000429232">
    <property type="component" value="Chromosome"/>
</dbReference>
<organism evidence="1 2">
    <name type="scientific">Mucilaginibacter ginkgonis</name>
    <dbReference type="NCBI Taxonomy" id="2682091"/>
    <lineage>
        <taxon>Bacteria</taxon>
        <taxon>Pseudomonadati</taxon>
        <taxon>Bacteroidota</taxon>
        <taxon>Sphingobacteriia</taxon>
        <taxon>Sphingobacteriales</taxon>
        <taxon>Sphingobacteriaceae</taxon>
        <taxon>Mucilaginibacter</taxon>
    </lineage>
</organism>
<dbReference type="KEGG" id="mgik:GO620_008315"/>
<dbReference type="EMBL" id="CP066775">
    <property type="protein sequence ID" value="QQL51432.1"/>
    <property type="molecule type" value="Genomic_DNA"/>
</dbReference>